<dbReference type="GO" id="GO:0005975">
    <property type="term" value="P:carbohydrate metabolic process"/>
    <property type="evidence" value="ECO:0007669"/>
    <property type="project" value="InterPro"/>
</dbReference>
<dbReference type="EMBL" id="RAPK01000008">
    <property type="protein sequence ID" value="RKD73624.1"/>
    <property type="molecule type" value="Genomic_DNA"/>
</dbReference>
<dbReference type="AlphaFoldDB" id="A0A419V557"/>
<evidence type="ECO:0000313" key="3">
    <source>
        <dbReference type="EMBL" id="RKD73624.1"/>
    </source>
</evidence>
<dbReference type="Pfam" id="PF10096">
    <property type="entry name" value="DUF2334"/>
    <property type="match status" value="1"/>
</dbReference>
<dbReference type="SUPFAM" id="SSF88713">
    <property type="entry name" value="Glycoside hydrolase/deacetylase"/>
    <property type="match status" value="1"/>
</dbReference>
<feature type="signal peptide" evidence="2">
    <location>
        <begin position="1"/>
        <end position="24"/>
    </location>
</feature>
<dbReference type="CDD" id="cd10923">
    <property type="entry name" value="CE4_COG5298"/>
    <property type="match status" value="1"/>
</dbReference>
<dbReference type="InterPro" id="IPR018763">
    <property type="entry name" value="DUF2334"/>
</dbReference>
<keyword evidence="2" id="KW-0732">Signal</keyword>
<evidence type="ECO:0000313" key="4">
    <source>
        <dbReference type="Proteomes" id="UP000285120"/>
    </source>
</evidence>
<gene>
    <name evidence="3" type="ORF">ATL39_1926</name>
</gene>
<keyword evidence="1" id="KW-0812">Transmembrane</keyword>
<keyword evidence="1" id="KW-1133">Transmembrane helix</keyword>
<evidence type="ECO:0000256" key="1">
    <source>
        <dbReference type="SAM" id="Phobius"/>
    </source>
</evidence>
<name>A0A419V557_9BACL</name>
<feature type="transmembrane region" description="Helical" evidence="1">
    <location>
        <begin position="540"/>
        <end position="561"/>
    </location>
</feature>
<comment type="caution">
    <text evidence="3">The sequence shown here is derived from an EMBL/GenBank/DDBJ whole genome shotgun (WGS) entry which is preliminary data.</text>
</comment>
<protein>
    <submittedName>
        <fullName evidence="3">Uncharacterized protein YdaL</fullName>
    </submittedName>
</protein>
<feature type="chain" id="PRO_5039100096" evidence="2">
    <location>
        <begin position="25"/>
        <end position="570"/>
    </location>
</feature>
<organism evidence="3 4">
    <name type="scientific">Sinobaca qinghaiensis</name>
    <dbReference type="NCBI Taxonomy" id="342944"/>
    <lineage>
        <taxon>Bacteria</taxon>
        <taxon>Bacillati</taxon>
        <taxon>Bacillota</taxon>
        <taxon>Bacilli</taxon>
        <taxon>Bacillales</taxon>
        <taxon>Sporolactobacillaceae</taxon>
        <taxon>Sinobaca</taxon>
    </lineage>
</organism>
<dbReference type="InterPro" id="IPR011330">
    <property type="entry name" value="Glyco_hydro/deAcase_b/a-brl"/>
</dbReference>
<evidence type="ECO:0000256" key="2">
    <source>
        <dbReference type="SAM" id="SignalP"/>
    </source>
</evidence>
<reference evidence="3 4" key="1">
    <citation type="submission" date="2018-09" db="EMBL/GenBank/DDBJ databases">
        <title>Genomic Encyclopedia of Archaeal and Bacterial Type Strains, Phase II (KMG-II): from individual species to whole genera.</title>
        <authorList>
            <person name="Goeker M."/>
        </authorList>
    </citation>
    <scope>NUCLEOTIDE SEQUENCE [LARGE SCALE GENOMIC DNA]</scope>
    <source>
        <strain evidence="3 4">DSM 17008</strain>
    </source>
</reference>
<accession>A0A419V557</accession>
<dbReference type="Proteomes" id="UP000285120">
    <property type="component" value="Unassembled WGS sequence"/>
</dbReference>
<dbReference type="OrthoDB" id="2339428at2"/>
<keyword evidence="1" id="KW-0472">Membrane</keyword>
<dbReference type="Gene3D" id="3.20.20.370">
    <property type="entry name" value="Glycoside hydrolase/deacetylase"/>
    <property type="match status" value="1"/>
</dbReference>
<sequence length="570" mass="64861">MKRNGKLVWGVVLLVLMSVFPVNLAEADAGGGKKAVIMYSSENGKVEENQKVLDGMISRYTTDISYVEANSVEAEDLEEATHLFYYGKVEERLHEETVELFADFDGVKTIIGYNADQLSSQLDHVDTSLQEAVEGAYEADNEDNAVEFESQAMFPTDPSESAEILLYGTNESQENPLFFIEDDIYYYAAPNLDSMHAVMFAKEMSGIFNVEKEEGHPGYLRLEDVHPLADAEQVQEIADYLKSENIPYMIAVIPIYTDPETGREYRFSDNKKLTSVLQEMQDDGASIVLHGYTHQFRSSETGEGFEFWDVENNMPIYHGENEEVNPKTEEDFESPEEFEAYNQENLDYERAYIEDRIESGIDELAKYELYPLAFEAPHYTMSQNGYEVLSDYFSTYVGQVQMSDENWEIMRPIPTVGQPTYLHGMTLYPETMGYVQPDEPDAVDMMMKNAEEYQFTDGGVTSAFYHPYLGLDGLIEVVEGMKQIEGIEWIDLKETDSQVVTDKVEIRADGGEIDVNKDRIALYTSGFSYPLYFLNNTVEAMVRLIAIIGGLAVIIFFFYIFRNRSQANKS</sequence>
<dbReference type="RefSeq" id="WP_120193109.1">
    <property type="nucleotide sequence ID" value="NZ_RAPK01000008.1"/>
</dbReference>
<keyword evidence="4" id="KW-1185">Reference proteome</keyword>
<proteinExistence type="predicted"/>